<evidence type="ECO:0000256" key="10">
    <source>
        <dbReference type="ARBA" id="ARBA00022777"/>
    </source>
</evidence>
<keyword evidence="11" id="KW-0067">ATP-binding</keyword>
<keyword evidence="15" id="KW-1185">Reference proteome</keyword>
<dbReference type="InterPro" id="IPR036890">
    <property type="entry name" value="HATPase_C_sf"/>
</dbReference>
<dbReference type="PANTHER" id="PTHR41523:SF8">
    <property type="entry name" value="ETHYLENE RESPONSE SENSOR PROTEIN"/>
    <property type="match status" value="1"/>
</dbReference>
<dbReference type="Gene3D" id="2.10.70.100">
    <property type="match status" value="1"/>
</dbReference>
<sequence length="357" mass="39976">MTDTDIRPEPLDAPSAPLCCDTTNEQAYALERMQLALDAARTGIWDWNLITGEVHIDPRVRRLWGLPDDAEASFEIFRNALHPQDRKRTKEAVNVALDPTHEGDYEIEYRVIGQTDRIERWVSVRGRTFFENGRAVRILGTARDITERKQREQHVRVLLRELVHRSKNLLAVVQAMARQTAAGSPSVEDFQRKFGARLQALSMAHDLLVSQDWRGASMCDLVRAQMAYCLDMKEGELATRATIEGPRIMLKPEAAQNIGLALHELATNALSFGGLSRPEGAVSLTWRFDDGRLNIEWRESGGPAVTAPPREGFGHKVVKRLVAQALDGTATLHFPPEGLIWTLSIPASYATVREELA</sequence>
<evidence type="ECO:0000256" key="11">
    <source>
        <dbReference type="ARBA" id="ARBA00022840"/>
    </source>
</evidence>
<evidence type="ECO:0000313" key="15">
    <source>
        <dbReference type="Proteomes" id="UP001350748"/>
    </source>
</evidence>
<evidence type="ECO:0000256" key="5">
    <source>
        <dbReference type="ARBA" id="ARBA00022630"/>
    </source>
</evidence>
<dbReference type="InterPro" id="IPR000700">
    <property type="entry name" value="PAS-assoc_C"/>
</dbReference>
<dbReference type="EC" id="2.7.13.3" evidence="2"/>
<dbReference type="InterPro" id="IPR035965">
    <property type="entry name" value="PAS-like_dom_sf"/>
</dbReference>
<dbReference type="SMART" id="SM00911">
    <property type="entry name" value="HWE_HK"/>
    <property type="match status" value="1"/>
</dbReference>
<dbReference type="InterPro" id="IPR000014">
    <property type="entry name" value="PAS"/>
</dbReference>
<comment type="catalytic activity">
    <reaction evidence="1">
        <text>ATP + protein L-histidine = ADP + protein N-phospho-L-histidine.</text>
        <dbReference type="EC" id="2.7.13.3"/>
    </reaction>
</comment>
<evidence type="ECO:0000256" key="4">
    <source>
        <dbReference type="ARBA" id="ARBA00022553"/>
    </source>
</evidence>
<keyword evidence="12" id="KW-0843">Virulence</keyword>
<evidence type="ECO:0000259" key="13">
    <source>
        <dbReference type="PROSITE" id="PS50113"/>
    </source>
</evidence>
<dbReference type="InterPro" id="IPR013655">
    <property type="entry name" value="PAS_fold_3"/>
</dbReference>
<dbReference type="InterPro" id="IPR011102">
    <property type="entry name" value="Sig_transdc_His_kinase_HWE"/>
</dbReference>
<evidence type="ECO:0000313" key="14">
    <source>
        <dbReference type="EMBL" id="MEF3366141.1"/>
    </source>
</evidence>
<keyword evidence="10 14" id="KW-0418">Kinase</keyword>
<dbReference type="RefSeq" id="WP_332081117.1">
    <property type="nucleotide sequence ID" value="NZ_JAZHYN010000013.1"/>
</dbReference>
<keyword evidence="7" id="KW-0808">Transferase</keyword>
<dbReference type="Pfam" id="PF13581">
    <property type="entry name" value="HATPase_c_2"/>
    <property type="match status" value="1"/>
</dbReference>
<evidence type="ECO:0000256" key="8">
    <source>
        <dbReference type="ARBA" id="ARBA00022737"/>
    </source>
</evidence>
<gene>
    <name evidence="14" type="ORF">V3H18_06275</name>
</gene>
<protein>
    <recommendedName>
        <fullName evidence="3">Blue-light-activated histidine kinase</fullName>
        <ecNumber evidence="2">2.7.13.3</ecNumber>
    </recommendedName>
</protein>
<keyword evidence="5" id="KW-0285">Flavoprotein</keyword>
<evidence type="ECO:0000256" key="7">
    <source>
        <dbReference type="ARBA" id="ARBA00022679"/>
    </source>
</evidence>
<evidence type="ECO:0000256" key="12">
    <source>
        <dbReference type="ARBA" id="ARBA00023026"/>
    </source>
</evidence>
<evidence type="ECO:0000256" key="9">
    <source>
        <dbReference type="ARBA" id="ARBA00022741"/>
    </source>
</evidence>
<name>A0ABU7XFH2_9HYPH</name>
<evidence type="ECO:0000256" key="1">
    <source>
        <dbReference type="ARBA" id="ARBA00000085"/>
    </source>
</evidence>
<organism evidence="14 15">
    <name type="scientific">Methylocystis borbori</name>
    <dbReference type="NCBI Taxonomy" id="3118750"/>
    <lineage>
        <taxon>Bacteria</taxon>
        <taxon>Pseudomonadati</taxon>
        <taxon>Pseudomonadota</taxon>
        <taxon>Alphaproteobacteria</taxon>
        <taxon>Hyphomicrobiales</taxon>
        <taxon>Methylocystaceae</taxon>
        <taxon>Methylocystis</taxon>
    </lineage>
</organism>
<dbReference type="Gene3D" id="3.30.450.20">
    <property type="entry name" value="PAS domain"/>
    <property type="match status" value="1"/>
</dbReference>
<reference evidence="14 15" key="1">
    <citation type="submission" date="2024-02" db="EMBL/GenBank/DDBJ databases">
        <authorList>
            <person name="Grouzdev D."/>
        </authorList>
    </citation>
    <scope>NUCLEOTIDE SEQUENCE [LARGE SCALE GENOMIC DNA]</scope>
    <source>
        <strain evidence="14 15">9N</strain>
    </source>
</reference>
<keyword evidence="4" id="KW-0597">Phosphoprotein</keyword>
<evidence type="ECO:0000256" key="2">
    <source>
        <dbReference type="ARBA" id="ARBA00012438"/>
    </source>
</evidence>
<dbReference type="EMBL" id="JAZHYN010000013">
    <property type="protein sequence ID" value="MEF3366141.1"/>
    <property type="molecule type" value="Genomic_DNA"/>
</dbReference>
<keyword evidence="9" id="KW-0547">Nucleotide-binding</keyword>
<feature type="domain" description="PAC" evidence="13">
    <location>
        <begin position="105"/>
        <end position="157"/>
    </location>
</feature>
<keyword evidence="6" id="KW-0288">FMN</keyword>
<dbReference type="CDD" id="cd00130">
    <property type="entry name" value="PAS"/>
    <property type="match status" value="1"/>
</dbReference>
<dbReference type="GO" id="GO:0016301">
    <property type="term" value="F:kinase activity"/>
    <property type="evidence" value="ECO:0007669"/>
    <property type="project" value="UniProtKB-KW"/>
</dbReference>
<dbReference type="Pfam" id="PF08447">
    <property type="entry name" value="PAS_3"/>
    <property type="match status" value="1"/>
</dbReference>
<dbReference type="Gene3D" id="3.30.565.10">
    <property type="entry name" value="Histidine kinase-like ATPase, C-terminal domain"/>
    <property type="match status" value="1"/>
</dbReference>
<dbReference type="SUPFAM" id="SSF55785">
    <property type="entry name" value="PYP-like sensor domain (PAS domain)"/>
    <property type="match status" value="1"/>
</dbReference>
<dbReference type="Proteomes" id="UP001350748">
    <property type="component" value="Unassembled WGS sequence"/>
</dbReference>
<dbReference type="InterPro" id="IPR003594">
    <property type="entry name" value="HATPase_dom"/>
</dbReference>
<comment type="caution">
    <text evidence="14">The sequence shown here is derived from an EMBL/GenBank/DDBJ whole genome shotgun (WGS) entry which is preliminary data.</text>
</comment>
<dbReference type="PANTHER" id="PTHR41523">
    <property type="entry name" value="TWO-COMPONENT SYSTEM SENSOR PROTEIN"/>
    <property type="match status" value="1"/>
</dbReference>
<dbReference type="NCBIfam" id="TIGR00229">
    <property type="entry name" value="sensory_box"/>
    <property type="match status" value="1"/>
</dbReference>
<accession>A0ABU7XFH2</accession>
<dbReference type="PROSITE" id="PS50113">
    <property type="entry name" value="PAC"/>
    <property type="match status" value="1"/>
</dbReference>
<evidence type="ECO:0000256" key="3">
    <source>
        <dbReference type="ARBA" id="ARBA00021740"/>
    </source>
</evidence>
<keyword evidence="8" id="KW-0677">Repeat</keyword>
<dbReference type="Pfam" id="PF07536">
    <property type="entry name" value="HWE_HK"/>
    <property type="match status" value="1"/>
</dbReference>
<evidence type="ECO:0000256" key="6">
    <source>
        <dbReference type="ARBA" id="ARBA00022643"/>
    </source>
</evidence>
<proteinExistence type="predicted"/>